<dbReference type="OrthoDB" id="9786954at2"/>
<evidence type="ECO:0000313" key="12">
    <source>
        <dbReference type="Proteomes" id="UP000198972"/>
    </source>
</evidence>
<evidence type="ECO:0000256" key="2">
    <source>
        <dbReference type="ARBA" id="ARBA00004664"/>
    </source>
</evidence>
<dbReference type="CDD" id="cd00405">
    <property type="entry name" value="PRAI"/>
    <property type="match status" value="1"/>
</dbReference>
<proteinExistence type="inferred from homology"/>
<dbReference type="Pfam" id="PF00697">
    <property type="entry name" value="PRAI"/>
    <property type="match status" value="1"/>
</dbReference>
<comment type="pathway">
    <text evidence="2 9">Amino-acid biosynthesis; L-tryptophan biosynthesis; L-tryptophan from chorismate: step 3/5.</text>
</comment>
<dbReference type="UniPathway" id="UPA00035">
    <property type="reaction ID" value="UER00042"/>
</dbReference>
<dbReference type="EC" id="5.3.1.24" evidence="3 9"/>
<dbReference type="PANTHER" id="PTHR42894">
    <property type="entry name" value="N-(5'-PHOSPHORIBOSYL)ANTHRANILATE ISOMERASE"/>
    <property type="match status" value="1"/>
</dbReference>
<keyword evidence="5 9" id="KW-0028">Amino-acid biosynthesis</keyword>
<evidence type="ECO:0000256" key="9">
    <source>
        <dbReference type="HAMAP-Rule" id="MF_00135"/>
    </source>
</evidence>
<accession>A0A1G7UF69</accession>
<evidence type="ECO:0000259" key="10">
    <source>
        <dbReference type="Pfam" id="PF00697"/>
    </source>
</evidence>
<dbReference type="InterPro" id="IPR013785">
    <property type="entry name" value="Aldolase_TIM"/>
</dbReference>
<reference evidence="11 12" key="1">
    <citation type="submission" date="2016-10" db="EMBL/GenBank/DDBJ databases">
        <authorList>
            <person name="de Groot N.N."/>
        </authorList>
    </citation>
    <scope>NUCLEOTIDE SEQUENCE [LARGE SCALE GENOMIC DNA]</scope>
    <source>
        <strain evidence="11 12">DSM 28129</strain>
    </source>
</reference>
<dbReference type="AlphaFoldDB" id="A0A1G7UF69"/>
<name>A0A1G7UF69_9BACL</name>
<evidence type="ECO:0000256" key="3">
    <source>
        <dbReference type="ARBA" id="ARBA00012572"/>
    </source>
</evidence>
<evidence type="ECO:0000256" key="1">
    <source>
        <dbReference type="ARBA" id="ARBA00001164"/>
    </source>
</evidence>
<gene>
    <name evidence="9" type="primary">trpF</name>
    <name evidence="11" type="ORF">SAMN04488542_14420</name>
</gene>
<dbReference type="Gene3D" id="3.20.20.70">
    <property type="entry name" value="Aldolase class I"/>
    <property type="match status" value="1"/>
</dbReference>
<keyword evidence="7 9" id="KW-0057">Aromatic amino acid biosynthesis</keyword>
<sequence length="222" mass="23823">MAEVAVKICGLQSVEVLKSMINLPVDYIGFVFAKSKRQVTTARAAELVPVLKEWKTGSIPQSVGVFVNPTWSELSEILNSAPLDIIQLHGTESPEFCREAREKLGVKVFKACSVKDDGSLHGGLTMESYEGVIDGLLLDTYDPKYGGGSGMTFAWDLAAPYKAWAGNNGILFLAAGGLHPDNVKDLLMTMGPDGVDVSSGVETNGVKDLIKMTAFVERVKGI</sequence>
<keyword evidence="8 9" id="KW-0413">Isomerase</keyword>
<dbReference type="InterPro" id="IPR011060">
    <property type="entry name" value="RibuloseP-bd_barrel"/>
</dbReference>
<feature type="domain" description="N-(5'phosphoribosyl) anthranilate isomerase (PRAI)" evidence="10">
    <location>
        <begin position="6"/>
        <end position="217"/>
    </location>
</feature>
<dbReference type="EMBL" id="FNBG01000044">
    <property type="protein sequence ID" value="SDG45420.1"/>
    <property type="molecule type" value="Genomic_DNA"/>
</dbReference>
<dbReference type="RefSeq" id="WP_091236123.1">
    <property type="nucleotide sequence ID" value="NZ_FNBG01000044.1"/>
</dbReference>
<dbReference type="InterPro" id="IPR044643">
    <property type="entry name" value="TrpF_fam"/>
</dbReference>
<comment type="catalytic activity">
    <reaction evidence="1 9">
        <text>N-(5-phospho-beta-D-ribosyl)anthranilate = 1-(2-carboxyphenylamino)-1-deoxy-D-ribulose 5-phosphate</text>
        <dbReference type="Rhea" id="RHEA:21540"/>
        <dbReference type="ChEBI" id="CHEBI:18277"/>
        <dbReference type="ChEBI" id="CHEBI:58613"/>
        <dbReference type="EC" id="5.3.1.24"/>
    </reaction>
</comment>
<dbReference type="Proteomes" id="UP000198972">
    <property type="component" value="Unassembled WGS sequence"/>
</dbReference>
<dbReference type="PANTHER" id="PTHR42894:SF1">
    <property type="entry name" value="N-(5'-PHOSPHORIBOSYL)ANTHRANILATE ISOMERASE"/>
    <property type="match status" value="1"/>
</dbReference>
<keyword evidence="6 9" id="KW-0822">Tryptophan biosynthesis</keyword>
<evidence type="ECO:0000256" key="7">
    <source>
        <dbReference type="ARBA" id="ARBA00023141"/>
    </source>
</evidence>
<evidence type="ECO:0000256" key="8">
    <source>
        <dbReference type="ARBA" id="ARBA00023235"/>
    </source>
</evidence>
<evidence type="ECO:0000256" key="4">
    <source>
        <dbReference type="ARBA" id="ARBA00022272"/>
    </source>
</evidence>
<dbReference type="InterPro" id="IPR001240">
    <property type="entry name" value="PRAI_dom"/>
</dbReference>
<dbReference type="HAMAP" id="MF_00135">
    <property type="entry name" value="PRAI"/>
    <property type="match status" value="1"/>
</dbReference>
<evidence type="ECO:0000256" key="5">
    <source>
        <dbReference type="ARBA" id="ARBA00022605"/>
    </source>
</evidence>
<protein>
    <recommendedName>
        <fullName evidence="4 9">N-(5'-phosphoribosyl)anthranilate isomerase</fullName>
        <shortName evidence="9">PRAI</shortName>
        <ecNumber evidence="3 9">5.3.1.24</ecNumber>
    </recommendedName>
</protein>
<dbReference type="GO" id="GO:0004640">
    <property type="term" value="F:phosphoribosylanthranilate isomerase activity"/>
    <property type="evidence" value="ECO:0007669"/>
    <property type="project" value="UniProtKB-UniRule"/>
</dbReference>
<keyword evidence="12" id="KW-1185">Reference proteome</keyword>
<dbReference type="GO" id="GO:0000162">
    <property type="term" value="P:L-tryptophan biosynthetic process"/>
    <property type="evidence" value="ECO:0007669"/>
    <property type="project" value="UniProtKB-UniRule"/>
</dbReference>
<evidence type="ECO:0000313" key="11">
    <source>
        <dbReference type="EMBL" id="SDG45420.1"/>
    </source>
</evidence>
<dbReference type="SUPFAM" id="SSF51366">
    <property type="entry name" value="Ribulose-phoshate binding barrel"/>
    <property type="match status" value="1"/>
</dbReference>
<evidence type="ECO:0000256" key="6">
    <source>
        <dbReference type="ARBA" id="ARBA00022822"/>
    </source>
</evidence>
<organism evidence="11 12">
    <name type="scientific">Fontibacillus panacisegetis</name>
    <dbReference type="NCBI Taxonomy" id="670482"/>
    <lineage>
        <taxon>Bacteria</taxon>
        <taxon>Bacillati</taxon>
        <taxon>Bacillota</taxon>
        <taxon>Bacilli</taxon>
        <taxon>Bacillales</taxon>
        <taxon>Paenibacillaceae</taxon>
        <taxon>Fontibacillus</taxon>
    </lineage>
</organism>
<comment type="similarity">
    <text evidence="9">Belongs to the TrpF family.</text>
</comment>
<dbReference type="STRING" id="670482.SAMN04488542_14420"/>